<evidence type="ECO:0000313" key="5">
    <source>
        <dbReference type="EMBL" id="MBU7598864.1"/>
    </source>
</evidence>
<organism evidence="5 6">
    <name type="scientific">Streptomyces tardus</name>
    <dbReference type="NCBI Taxonomy" id="2780544"/>
    <lineage>
        <taxon>Bacteria</taxon>
        <taxon>Bacillati</taxon>
        <taxon>Actinomycetota</taxon>
        <taxon>Actinomycetes</taxon>
        <taxon>Kitasatosporales</taxon>
        <taxon>Streptomycetaceae</taxon>
        <taxon>Streptomyces</taxon>
    </lineage>
</organism>
<evidence type="ECO:0000256" key="1">
    <source>
        <dbReference type="ARBA" id="ARBA00022603"/>
    </source>
</evidence>
<evidence type="ECO:0000259" key="4">
    <source>
        <dbReference type="Pfam" id="PF13649"/>
    </source>
</evidence>
<accession>A0A949N5E3</accession>
<dbReference type="InterPro" id="IPR029063">
    <property type="entry name" value="SAM-dependent_MTases_sf"/>
</dbReference>
<dbReference type="Pfam" id="PF13649">
    <property type="entry name" value="Methyltransf_25"/>
    <property type="match status" value="1"/>
</dbReference>
<dbReference type="AlphaFoldDB" id="A0A949N5E3"/>
<dbReference type="EMBL" id="JAELVF020000001">
    <property type="protein sequence ID" value="MBU7598864.1"/>
    <property type="molecule type" value="Genomic_DNA"/>
</dbReference>
<gene>
    <name evidence="5" type="ORF">JGS22_014885</name>
</gene>
<dbReference type="PANTHER" id="PTHR43861">
    <property type="entry name" value="TRANS-ACONITATE 2-METHYLTRANSFERASE-RELATED"/>
    <property type="match status" value="1"/>
</dbReference>
<feature type="region of interest" description="Disordered" evidence="3">
    <location>
        <begin position="180"/>
        <end position="230"/>
    </location>
</feature>
<reference evidence="5" key="1">
    <citation type="submission" date="2021-06" db="EMBL/GenBank/DDBJ databases">
        <title>Sequencing of actinobacteria type strains.</title>
        <authorList>
            <person name="Nguyen G.-S."/>
            <person name="Wentzel A."/>
        </authorList>
    </citation>
    <scope>NUCLEOTIDE SEQUENCE</scope>
    <source>
        <strain evidence="5">P38-E01</strain>
    </source>
</reference>
<dbReference type="Proteomes" id="UP000694501">
    <property type="component" value="Unassembled WGS sequence"/>
</dbReference>
<dbReference type="GO" id="GO:0017000">
    <property type="term" value="P:antibiotic biosynthetic process"/>
    <property type="evidence" value="ECO:0007669"/>
    <property type="project" value="UniProtKB-ARBA"/>
</dbReference>
<sequence>MDRALLGAFTESVRSSPAAGPVVDAGCGPGWTTAYLHALGADVLGVDLSPAMIGLARRHHPELSFEVGSMDALDLADGGSAGVLSWYSVIHLPPPLVPSALAEFRRVLADGGVLLLAFFESEGGPVTDFDHAVTRAYRWPIDELAALASDAGFTEVARLLREPVEGERFRRGHLLMRAERPGSGSAGLSVRAAPHRRGTVPTGAGKAQDQAGRAAGPLHEPEAGSGADAS</sequence>
<dbReference type="CDD" id="cd02440">
    <property type="entry name" value="AdoMet_MTases"/>
    <property type="match status" value="1"/>
</dbReference>
<evidence type="ECO:0000256" key="3">
    <source>
        <dbReference type="SAM" id="MobiDB-lite"/>
    </source>
</evidence>
<protein>
    <submittedName>
        <fullName evidence="5">Class I SAM-dependent methyltransferase</fullName>
    </submittedName>
</protein>
<dbReference type="GO" id="GO:0032259">
    <property type="term" value="P:methylation"/>
    <property type="evidence" value="ECO:0007669"/>
    <property type="project" value="UniProtKB-KW"/>
</dbReference>
<dbReference type="GO" id="GO:0008168">
    <property type="term" value="F:methyltransferase activity"/>
    <property type="evidence" value="ECO:0007669"/>
    <property type="project" value="UniProtKB-KW"/>
</dbReference>
<feature type="domain" description="Methyltransferase" evidence="4">
    <location>
        <begin position="22"/>
        <end position="112"/>
    </location>
</feature>
<keyword evidence="1 5" id="KW-0489">Methyltransferase</keyword>
<dbReference type="SUPFAM" id="SSF53335">
    <property type="entry name" value="S-adenosyl-L-methionine-dependent methyltransferases"/>
    <property type="match status" value="1"/>
</dbReference>
<dbReference type="InterPro" id="IPR041698">
    <property type="entry name" value="Methyltransf_25"/>
</dbReference>
<evidence type="ECO:0000313" key="6">
    <source>
        <dbReference type="Proteomes" id="UP000694501"/>
    </source>
</evidence>
<name>A0A949N5E3_9ACTN</name>
<evidence type="ECO:0000256" key="2">
    <source>
        <dbReference type="ARBA" id="ARBA00022679"/>
    </source>
</evidence>
<keyword evidence="6" id="KW-1185">Reference proteome</keyword>
<keyword evidence="2" id="KW-0808">Transferase</keyword>
<dbReference type="PANTHER" id="PTHR43861:SF1">
    <property type="entry name" value="TRANS-ACONITATE 2-METHYLTRANSFERASE"/>
    <property type="match status" value="1"/>
</dbReference>
<proteinExistence type="predicted"/>
<comment type="caution">
    <text evidence="5">The sequence shown here is derived from an EMBL/GenBank/DDBJ whole genome shotgun (WGS) entry which is preliminary data.</text>
</comment>
<dbReference type="Gene3D" id="3.40.50.150">
    <property type="entry name" value="Vaccinia Virus protein VP39"/>
    <property type="match status" value="1"/>
</dbReference>